<dbReference type="GO" id="GO:0009736">
    <property type="term" value="P:cytokinin-activated signaling pathway"/>
    <property type="evidence" value="ECO:0007669"/>
    <property type="project" value="UniProtKB-KW"/>
</dbReference>
<dbReference type="PANTHER" id="PTHR28242:SF30">
    <property type="entry name" value="HISTIDINE-CONTAINING PHOSPHOTRANSFER PROTEIN 2"/>
    <property type="match status" value="1"/>
</dbReference>
<dbReference type="Proteomes" id="UP000224567">
    <property type="component" value="Unassembled WGS sequence"/>
</dbReference>
<dbReference type="PANTHER" id="PTHR28242">
    <property type="entry name" value="PHOSPHORELAY INTERMEDIATE PROTEIN YPD1"/>
    <property type="match status" value="1"/>
</dbReference>
<accession>A0A2G2VQP0</accession>
<keyword evidence="4" id="KW-1185">Reference proteome</keyword>
<keyword evidence="1 2" id="KW-0902">Two-component regulatory system</keyword>
<dbReference type="GO" id="GO:0005634">
    <property type="term" value="C:nucleus"/>
    <property type="evidence" value="ECO:0007669"/>
    <property type="project" value="UniProtKB-SubCell"/>
</dbReference>
<dbReference type="SUPFAM" id="SSF47226">
    <property type="entry name" value="Histidine-containing phosphotransfer domain, HPT domain"/>
    <property type="match status" value="1"/>
</dbReference>
<dbReference type="GO" id="GO:0005829">
    <property type="term" value="C:cytosol"/>
    <property type="evidence" value="ECO:0007669"/>
    <property type="project" value="UniProtKB-SubCell"/>
</dbReference>
<comment type="subcellular location">
    <subcellularLocation>
        <location evidence="2">Cytoplasm</location>
        <location evidence="2">Cytosol</location>
    </subcellularLocation>
    <subcellularLocation>
        <location evidence="2">Nucleus</location>
    </subcellularLocation>
</comment>
<evidence type="ECO:0000256" key="2">
    <source>
        <dbReference type="RuleBase" id="RU369004"/>
    </source>
</evidence>
<reference evidence="4" key="2">
    <citation type="journal article" date="2017" name="J. Anim. Genet.">
        <title>Multiple reference genome sequences of hot pepper reveal the massive evolution of plant disease resistance genes by retroduplication.</title>
        <authorList>
            <person name="Kim S."/>
            <person name="Park J."/>
            <person name="Yeom S.-I."/>
            <person name="Kim Y.-M."/>
            <person name="Seo E."/>
            <person name="Kim K.-T."/>
            <person name="Kim M.-S."/>
            <person name="Lee J.M."/>
            <person name="Cheong K."/>
            <person name="Shin H.-S."/>
            <person name="Kim S.-B."/>
            <person name="Han K."/>
            <person name="Lee J."/>
            <person name="Park M."/>
            <person name="Lee H.-A."/>
            <person name="Lee H.-Y."/>
            <person name="Lee Y."/>
            <person name="Oh S."/>
            <person name="Lee J.H."/>
            <person name="Choi E."/>
            <person name="Choi E."/>
            <person name="Lee S.E."/>
            <person name="Jeon J."/>
            <person name="Kim H."/>
            <person name="Choi G."/>
            <person name="Song H."/>
            <person name="Lee J."/>
            <person name="Lee S.-C."/>
            <person name="Kwon J.-K."/>
            <person name="Lee H.-Y."/>
            <person name="Koo N."/>
            <person name="Hong Y."/>
            <person name="Kim R.W."/>
            <person name="Kang W.-H."/>
            <person name="Huh J.H."/>
            <person name="Kang B.-C."/>
            <person name="Yang T.-J."/>
            <person name="Lee Y.-H."/>
            <person name="Bennetzen J.L."/>
            <person name="Choi D."/>
        </authorList>
    </citation>
    <scope>NUCLEOTIDE SEQUENCE [LARGE SCALE GENOMIC DNA]</scope>
    <source>
        <strain evidence="4">cv. PBC81</strain>
    </source>
</reference>
<dbReference type="AlphaFoldDB" id="A0A2G2VQP0"/>
<dbReference type="InterPro" id="IPR045871">
    <property type="entry name" value="AHP1-5/YPD1"/>
</dbReference>
<dbReference type="EMBL" id="MLFT02000011">
    <property type="protein sequence ID" value="PHT35294.1"/>
    <property type="molecule type" value="Genomic_DNA"/>
</dbReference>
<comment type="domain">
    <text evidence="2">Histidine-containing phosphotransfer domain (HPt) contains an active histidine that mediates the phosphotransfer.</text>
</comment>
<dbReference type="GO" id="GO:0009927">
    <property type="term" value="F:histidine phosphotransfer kinase activity"/>
    <property type="evidence" value="ECO:0007669"/>
    <property type="project" value="UniProtKB-UniRule"/>
</dbReference>
<dbReference type="GO" id="GO:0043424">
    <property type="term" value="F:protein histidine kinase binding"/>
    <property type="evidence" value="ECO:0007669"/>
    <property type="project" value="UniProtKB-UniRule"/>
</dbReference>
<comment type="caution">
    <text evidence="3">The sequence shown here is derived from an EMBL/GenBank/DDBJ whole genome shotgun (WGS) entry which is preliminary data.</text>
</comment>
<organism evidence="3 4">
    <name type="scientific">Capsicum baccatum</name>
    <name type="common">Peruvian pepper</name>
    <dbReference type="NCBI Taxonomy" id="33114"/>
    <lineage>
        <taxon>Eukaryota</taxon>
        <taxon>Viridiplantae</taxon>
        <taxon>Streptophyta</taxon>
        <taxon>Embryophyta</taxon>
        <taxon>Tracheophyta</taxon>
        <taxon>Spermatophyta</taxon>
        <taxon>Magnoliopsida</taxon>
        <taxon>eudicotyledons</taxon>
        <taxon>Gunneridae</taxon>
        <taxon>Pentapetalae</taxon>
        <taxon>asterids</taxon>
        <taxon>lamiids</taxon>
        <taxon>Solanales</taxon>
        <taxon>Solanaceae</taxon>
        <taxon>Solanoideae</taxon>
        <taxon>Capsiceae</taxon>
        <taxon>Capsicum</taxon>
    </lineage>
</organism>
<protein>
    <recommendedName>
        <fullName evidence="2">Histidine-containing phosphotransfer protein</fullName>
    </recommendedName>
</protein>
<gene>
    <name evidence="3" type="ORF">CQW23_27094</name>
</gene>
<sequence length="187" mass="21073">MALRILKELQLGLLNQMLEKGLINNDFEHLMISKREENHEFALQAIKEYCAEVEALLSQMKNDIEIPDVEFPHLVALCDLVKEKSTRIGTVRVISTCKLVIRVCDQRNKKKFSQALGLLKHDFSTTQSQLEAYARMERRIIMVQIDRAGGSGKMTNESQMMDVTMSVGETNIDTSSCTNAPPTMAPA</sequence>
<proteinExistence type="predicted"/>
<keyword evidence="2" id="KW-0932">Cytokinin signaling pathway</keyword>
<evidence type="ECO:0000256" key="1">
    <source>
        <dbReference type="ARBA" id="ARBA00023012"/>
    </source>
</evidence>
<dbReference type="InterPro" id="IPR036641">
    <property type="entry name" value="HPT_dom_sf"/>
</dbReference>
<reference evidence="3 4" key="1">
    <citation type="journal article" date="2017" name="Genome Biol.">
        <title>New reference genome sequences of hot pepper reveal the massive evolution of plant disease-resistance genes by retroduplication.</title>
        <authorList>
            <person name="Kim S."/>
            <person name="Park J."/>
            <person name="Yeom S.I."/>
            <person name="Kim Y.M."/>
            <person name="Seo E."/>
            <person name="Kim K.T."/>
            <person name="Kim M.S."/>
            <person name="Lee J.M."/>
            <person name="Cheong K."/>
            <person name="Shin H.S."/>
            <person name="Kim S.B."/>
            <person name="Han K."/>
            <person name="Lee J."/>
            <person name="Park M."/>
            <person name="Lee H.A."/>
            <person name="Lee H.Y."/>
            <person name="Lee Y."/>
            <person name="Oh S."/>
            <person name="Lee J.H."/>
            <person name="Choi E."/>
            <person name="Choi E."/>
            <person name="Lee S.E."/>
            <person name="Jeon J."/>
            <person name="Kim H."/>
            <person name="Choi G."/>
            <person name="Song H."/>
            <person name="Lee J."/>
            <person name="Lee S.C."/>
            <person name="Kwon J.K."/>
            <person name="Lee H.Y."/>
            <person name="Koo N."/>
            <person name="Hong Y."/>
            <person name="Kim R.W."/>
            <person name="Kang W.H."/>
            <person name="Huh J.H."/>
            <person name="Kang B.C."/>
            <person name="Yang T.J."/>
            <person name="Lee Y.H."/>
            <person name="Bennetzen J.L."/>
            <person name="Choi D."/>
        </authorList>
    </citation>
    <scope>NUCLEOTIDE SEQUENCE [LARGE SCALE GENOMIC DNA]</scope>
    <source>
        <strain evidence="4">cv. PBC81</strain>
    </source>
</reference>
<dbReference type="STRING" id="33114.A0A2G2VQP0"/>
<name>A0A2G2VQP0_CAPBA</name>
<evidence type="ECO:0000313" key="4">
    <source>
        <dbReference type="Proteomes" id="UP000224567"/>
    </source>
</evidence>
<dbReference type="GO" id="GO:0000160">
    <property type="term" value="P:phosphorelay signal transduction system"/>
    <property type="evidence" value="ECO:0007669"/>
    <property type="project" value="UniProtKB-UniRule"/>
</dbReference>
<comment type="function">
    <text evidence="2">Functions as a two-component phosphorelay mediators between cytokinin sensor histidine kinases and response regulators (B-type ARRs). Plays an important role in propagating cytokinin signal transduction.</text>
</comment>
<dbReference type="Gene3D" id="1.20.120.160">
    <property type="entry name" value="HPT domain"/>
    <property type="match status" value="1"/>
</dbReference>
<evidence type="ECO:0000313" key="3">
    <source>
        <dbReference type="EMBL" id="PHT35294.1"/>
    </source>
</evidence>
<dbReference type="OrthoDB" id="1670022at2759"/>